<keyword evidence="6" id="KW-0315">Glutamine amidotransferase</keyword>
<keyword evidence="4" id="KW-0808">Transferase</keyword>
<comment type="catalytic activity">
    <reaction evidence="1">
        <text>D-fructose 6-phosphate + L-glutamine = D-glucosamine 6-phosphate + L-glutamate</text>
        <dbReference type="Rhea" id="RHEA:13237"/>
        <dbReference type="ChEBI" id="CHEBI:29985"/>
        <dbReference type="ChEBI" id="CHEBI:58359"/>
        <dbReference type="ChEBI" id="CHEBI:58725"/>
        <dbReference type="ChEBI" id="CHEBI:61527"/>
        <dbReference type="EC" id="2.6.1.16"/>
    </reaction>
</comment>
<protein>
    <recommendedName>
        <fullName evidence="2">glutamine--fructose-6-phosphate transaminase (isomerizing)</fullName>
        <ecNumber evidence="2">2.6.1.16</ecNumber>
    </recommendedName>
</protein>
<proteinExistence type="predicted"/>
<dbReference type="SUPFAM" id="SSF53697">
    <property type="entry name" value="SIS domain"/>
    <property type="match status" value="1"/>
</dbReference>
<dbReference type="PANTHER" id="PTHR10937">
    <property type="entry name" value="GLUCOSAMINE--FRUCTOSE-6-PHOSPHATE AMINOTRANSFERASE, ISOMERIZING"/>
    <property type="match status" value="1"/>
</dbReference>
<dbReference type="SUPFAM" id="SSF56235">
    <property type="entry name" value="N-terminal nucleophile aminohydrolases (Ntn hydrolases)"/>
    <property type="match status" value="1"/>
</dbReference>
<dbReference type="Gene3D" id="3.40.50.10490">
    <property type="entry name" value="Glucose-6-phosphate isomerase like protein, domain 1"/>
    <property type="match status" value="2"/>
</dbReference>
<feature type="domain" description="Glutamine amidotransferase type-2" evidence="7">
    <location>
        <begin position="2"/>
        <end position="418"/>
    </location>
</feature>
<dbReference type="EMBL" id="CAEZVQ010000057">
    <property type="protein sequence ID" value="CAB4634909.1"/>
    <property type="molecule type" value="Genomic_DNA"/>
</dbReference>
<dbReference type="Pfam" id="PF01380">
    <property type="entry name" value="SIS"/>
    <property type="match status" value="1"/>
</dbReference>
<dbReference type="InterPro" id="IPR029055">
    <property type="entry name" value="Ntn_hydrolases_N"/>
</dbReference>
<evidence type="ECO:0000256" key="2">
    <source>
        <dbReference type="ARBA" id="ARBA00012916"/>
    </source>
</evidence>
<dbReference type="InterPro" id="IPR035466">
    <property type="entry name" value="GlmS/AgaS_SIS"/>
</dbReference>
<dbReference type="EC" id="2.6.1.16" evidence="2"/>
<reference evidence="9" key="1">
    <citation type="submission" date="2020-05" db="EMBL/GenBank/DDBJ databases">
        <authorList>
            <person name="Chiriac C."/>
            <person name="Salcher M."/>
            <person name="Ghai R."/>
            <person name="Kavagutti S V."/>
        </authorList>
    </citation>
    <scope>NUCLEOTIDE SEQUENCE</scope>
</reference>
<sequence length="1132" mass="121161">MCGIIGILPRPCTRTAPTPSEVLVLLDSAVAAGADMAAVADALMSADQLLRGDAGMQTLAGNVSLIREILSRLDVLDAMADNEEARIDALHVDTVTLDAEALRLSRVRDASWAIRRDRLRTADAVHALAGDAASVSSLAGYLSIQQSLSAIDRMEVRGRDSAGISVIVSSPVFKNLPADMADALAQRTSDPLFTNKSVRHSGSTLVFVYKAAAEIGELGDNTRHMREALASDDLLRRALAVEGSRTSVLGHTRWASVGIISEPNAHPVNGEEITGDYTAVSVAVLNGDVDNHAELKTRHNLRFADPITTDAKVIPALVDRGRANGMSTLDAFLNAVTQFEGSVAIGYSNADEPDDFYLALHGSGQGLYVGLAEDRFIVASEPYGTVEETLQYVRLDGETPIHPDQPSSRGQVMRLSASGAGSLAGISMYAYDGTEITLTDKSVQIAEVTTRDIDRGDSPHFLLKEIGEAPRSFRKTIRGRTSLVNGKLVPELDEFTLPASIIERLSNRSITRIRVIGQGTAAVAGTSLVPVLNSLLDSSVHVEALTATELSGFGMHQDMSDMLVIAVSQSGTTTDTNRTVDLVASRGAAVLAIVNRRGSELASKAHGVYYTSDGRDVEMSVASTKAFYAQVAAGAVLSCAIARATGLADNDRMHRILDSLVQMPASMEAVIAKRAEIGVVARAYAPSRRYWAVVGSGPNTVAAHEVRIKLSELCYKSISCDVTEDKKHIDLSCEPMILVCAAGLSEGTATDVAKEVAIFKAHKAEPIVVATEGETRFDAASAVITVPVSDPAIAFVLSSMVGHLFGYEAALAIDELARPLRALREVIDHVVERGGDGDDALLRVEREIVETARGFFAALQTGQYNGNLEASTAVAVVSLLRVITGPQPLQAYQRETGKVASPATLLEDLINALTHAIDELTRPIDAIKHQAKTVTVGISRSEEGLLDRTLVRAVLDAGAAREHVPYEILKVLASLDAAVESVNGFTRYAVIGDPQSSTSTIEILDRGGLALTLSSRVEMNPTLVGTKRRVAAEQELLVARGRKDSRTVIFVPEVHGSVTVGITLLHVQFRAQMSPSAVRQVLQGYDRRYDRLVDWVTETEGSFREERLGEVSIEDLLILPVSESANLWRTEA</sequence>
<dbReference type="InterPro" id="IPR046348">
    <property type="entry name" value="SIS_dom_sf"/>
</dbReference>
<name>A0A6J6JG51_9ZZZZ</name>
<dbReference type="InterPro" id="IPR017932">
    <property type="entry name" value="GATase_2_dom"/>
</dbReference>
<dbReference type="Gene3D" id="3.60.20.10">
    <property type="entry name" value="Glutamine Phosphoribosylpyrophosphate, subunit 1, domain 1"/>
    <property type="match status" value="1"/>
</dbReference>
<dbReference type="GO" id="GO:0006047">
    <property type="term" value="P:UDP-N-acetylglucosamine metabolic process"/>
    <property type="evidence" value="ECO:0007669"/>
    <property type="project" value="TreeGrafter"/>
</dbReference>
<evidence type="ECO:0000259" key="8">
    <source>
        <dbReference type="PROSITE" id="PS51464"/>
    </source>
</evidence>
<dbReference type="GO" id="GO:0004360">
    <property type="term" value="F:glutamine-fructose-6-phosphate transaminase (isomerizing) activity"/>
    <property type="evidence" value="ECO:0007669"/>
    <property type="project" value="UniProtKB-EC"/>
</dbReference>
<evidence type="ECO:0000256" key="3">
    <source>
        <dbReference type="ARBA" id="ARBA00022576"/>
    </source>
</evidence>
<dbReference type="PROSITE" id="PS51464">
    <property type="entry name" value="SIS"/>
    <property type="match status" value="1"/>
</dbReference>
<dbReference type="GO" id="GO:0006002">
    <property type="term" value="P:fructose 6-phosphate metabolic process"/>
    <property type="evidence" value="ECO:0007669"/>
    <property type="project" value="TreeGrafter"/>
</dbReference>
<evidence type="ECO:0000256" key="6">
    <source>
        <dbReference type="ARBA" id="ARBA00022962"/>
    </source>
</evidence>
<dbReference type="PANTHER" id="PTHR10937:SF0">
    <property type="entry name" value="GLUTAMINE--FRUCTOSE-6-PHOSPHATE TRANSAMINASE (ISOMERIZING)"/>
    <property type="match status" value="1"/>
</dbReference>
<dbReference type="GO" id="GO:0097367">
    <property type="term" value="F:carbohydrate derivative binding"/>
    <property type="evidence" value="ECO:0007669"/>
    <property type="project" value="InterPro"/>
</dbReference>
<dbReference type="AlphaFoldDB" id="A0A6J6JG51"/>
<evidence type="ECO:0000256" key="4">
    <source>
        <dbReference type="ARBA" id="ARBA00022679"/>
    </source>
</evidence>
<dbReference type="CDD" id="cd05008">
    <property type="entry name" value="SIS_GlmS_GlmD_1"/>
    <property type="match status" value="1"/>
</dbReference>
<organism evidence="9">
    <name type="scientific">freshwater metagenome</name>
    <dbReference type="NCBI Taxonomy" id="449393"/>
    <lineage>
        <taxon>unclassified sequences</taxon>
        <taxon>metagenomes</taxon>
        <taxon>ecological metagenomes</taxon>
    </lineage>
</organism>
<keyword evidence="5" id="KW-0677">Repeat</keyword>
<dbReference type="PROSITE" id="PS51278">
    <property type="entry name" value="GATASE_TYPE_2"/>
    <property type="match status" value="1"/>
</dbReference>
<evidence type="ECO:0000313" key="9">
    <source>
        <dbReference type="EMBL" id="CAB4634909.1"/>
    </source>
</evidence>
<accession>A0A6J6JG51</accession>
<evidence type="ECO:0000256" key="5">
    <source>
        <dbReference type="ARBA" id="ARBA00022737"/>
    </source>
</evidence>
<feature type="domain" description="SIS" evidence="8">
    <location>
        <begin position="501"/>
        <end position="647"/>
    </location>
</feature>
<keyword evidence="3" id="KW-0032">Aminotransferase</keyword>
<dbReference type="GO" id="GO:0006487">
    <property type="term" value="P:protein N-linked glycosylation"/>
    <property type="evidence" value="ECO:0007669"/>
    <property type="project" value="TreeGrafter"/>
</dbReference>
<evidence type="ECO:0000259" key="7">
    <source>
        <dbReference type="PROSITE" id="PS51278"/>
    </source>
</evidence>
<dbReference type="Pfam" id="PF13522">
    <property type="entry name" value="GATase_6"/>
    <property type="match status" value="1"/>
</dbReference>
<evidence type="ECO:0000256" key="1">
    <source>
        <dbReference type="ARBA" id="ARBA00001031"/>
    </source>
</evidence>
<dbReference type="InterPro" id="IPR001347">
    <property type="entry name" value="SIS_dom"/>
</dbReference>
<gene>
    <name evidence="9" type="ORF">UFOPK2086_00572</name>
</gene>